<proteinExistence type="predicted"/>
<dbReference type="InterPro" id="IPR007110">
    <property type="entry name" value="Ig-like_dom"/>
</dbReference>
<dbReference type="EMBL" id="VZSB01003559">
    <property type="protein sequence ID" value="NWX10785.1"/>
    <property type="molecule type" value="Genomic_DNA"/>
</dbReference>
<evidence type="ECO:0000256" key="2">
    <source>
        <dbReference type="ARBA" id="ARBA00023130"/>
    </source>
</evidence>
<dbReference type="AlphaFoldDB" id="A0A7K6TLM8"/>
<evidence type="ECO:0000256" key="1">
    <source>
        <dbReference type="ARBA" id="ARBA00022859"/>
    </source>
</evidence>
<gene>
    <name evidence="5" type="primary">Hvm44</name>
    <name evidence="5" type="ORF">CALNIC_R11884</name>
</gene>
<evidence type="ECO:0000259" key="4">
    <source>
        <dbReference type="PROSITE" id="PS50835"/>
    </source>
</evidence>
<dbReference type="InterPro" id="IPR013783">
    <property type="entry name" value="Ig-like_fold"/>
</dbReference>
<dbReference type="PROSITE" id="PS50835">
    <property type="entry name" value="IG_LIKE"/>
    <property type="match status" value="1"/>
</dbReference>
<dbReference type="InterPro" id="IPR050199">
    <property type="entry name" value="IgHV"/>
</dbReference>
<keyword evidence="2" id="KW-1064">Adaptive immunity</keyword>
<feature type="domain" description="Ig-like" evidence="4">
    <location>
        <begin position="1"/>
        <end position="62"/>
    </location>
</feature>
<dbReference type="CDD" id="cd00099">
    <property type="entry name" value="IgV"/>
    <property type="match status" value="1"/>
</dbReference>
<dbReference type="Proteomes" id="UP000546235">
    <property type="component" value="Unassembled WGS sequence"/>
</dbReference>
<organism evidence="5 6">
    <name type="scientific">Caloenas nicobarica</name>
    <name type="common">Nicobar pigeon</name>
    <dbReference type="NCBI Taxonomy" id="187106"/>
    <lineage>
        <taxon>Eukaryota</taxon>
        <taxon>Metazoa</taxon>
        <taxon>Chordata</taxon>
        <taxon>Craniata</taxon>
        <taxon>Vertebrata</taxon>
        <taxon>Euteleostomi</taxon>
        <taxon>Archelosauria</taxon>
        <taxon>Archosauria</taxon>
        <taxon>Dinosauria</taxon>
        <taxon>Saurischia</taxon>
        <taxon>Theropoda</taxon>
        <taxon>Coelurosauria</taxon>
        <taxon>Aves</taxon>
        <taxon>Neognathae</taxon>
        <taxon>Neoaves</taxon>
        <taxon>Columbimorphae</taxon>
        <taxon>Columbiformes</taxon>
        <taxon>Columbidae</taxon>
        <taxon>Caloenas</taxon>
    </lineage>
</organism>
<dbReference type="Gene3D" id="2.60.40.10">
    <property type="entry name" value="Immunoglobulins"/>
    <property type="match status" value="1"/>
</dbReference>
<evidence type="ECO:0000256" key="3">
    <source>
        <dbReference type="ARBA" id="ARBA00043265"/>
    </source>
</evidence>
<dbReference type="GO" id="GO:0019814">
    <property type="term" value="C:immunoglobulin complex"/>
    <property type="evidence" value="ECO:0007669"/>
    <property type="project" value="UniProtKB-KW"/>
</dbReference>
<keyword evidence="1" id="KW-0391">Immunity</keyword>
<dbReference type="SMART" id="SM00406">
    <property type="entry name" value="IGv"/>
    <property type="match status" value="1"/>
</dbReference>
<evidence type="ECO:0000313" key="5">
    <source>
        <dbReference type="EMBL" id="NWX10785.1"/>
    </source>
</evidence>
<dbReference type="PANTHER" id="PTHR23266">
    <property type="entry name" value="IMMUNOGLOBULIN HEAVY CHAIN"/>
    <property type="match status" value="1"/>
</dbReference>
<protein>
    <submittedName>
        <fullName evidence="5">HVM44 protein</fullName>
    </submittedName>
</protein>
<feature type="non-terminal residue" evidence="5">
    <location>
        <position position="62"/>
    </location>
</feature>
<reference evidence="5 6" key="1">
    <citation type="submission" date="2019-09" db="EMBL/GenBank/DDBJ databases">
        <title>Bird 10,000 Genomes (B10K) Project - Family phase.</title>
        <authorList>
            <person name="Zhang G."/>
        </authorList>
    </citation>
    <scope>NUCLEOTIDE SEQUENCE [LARGE SCALE GENOMIC DNA]</scope>
    <source>
        <strain evidence="5">OUT-0007</strain>
        <tissue evidence="5">Blood</tissue>
    </source>
</reference>
<comment type="caution">
    <text evidence="5">The sequence shown here is derived from an EMBL/GenBank/DDBJ whole genome shotgun (WGS) entry which is preliminary data.</text>
</comment>
<dbReference type="GO" id="GO:0005576">
    <property type="term" value="C:extracellular region"/>
    <property type="evidence" value="ECO:0007669"/>
    <property type="project" value="UniProtKB-ARBA"/>
</dbReference>
<feature type="non-terminal residue" evidence="5">
    <location>
        <position position="1"/>
    </location>
</feature>
<sequence length="62" mass="7197">WYRQAPGGRPEWLSYITYWGTTDYGAAVQDRAIVSRNNFRSESSLSLRALYPRDSARYFCAV</sequence>
<keyword evidence="3" id="KW-1280">Immunoglobulin</keyword>
<dbReference type="SUPFAM" id="SSF48726">
    <property type="entry name" value="Immunoglobulin"/>
    <property type="match status" value="1"/>
</dbReference>
<dbReference type="InterPro" id="IPR013106">
    <property type="entry name" value="Ig_V-set"/>
</dbReference>
<dbReference type="GO" id="GO:0002250">
    <property type="term" value="P:adaptive immune response"/>
    <property type="evidence" value="ECO:0007669"/>
    <property type="project" value="UniProtKB-KW"/>
</dbReference>
<name>A0A7K6TLM8_CALNI</name>
<accession>A0A7K6TLM8</accession>
<keyword evidence="6" id="KW-1185">Reference proteome</keyword>
<evidence type="ECO:0000313" key="6">
    <source>
        <dbReference type="Proteomes" id="UP000546235"/>
    </source>
</evidence>
<dbReference type="InterPro" id="IPR036179">
    <property type="entry name" value="Ig-like_dom_sf"/>
</dbReference>